<keyword evidence="5" id="KW-0378">Hydrolase</keyword>
<dbReference type="Gene3D" id="1.10.10.10">
    <property type="entry name" value="Winged helix-like DNA-binding domain superfamily/Winged helix DNA-binding domain"/>
    <property type="match status" value="2"/>
</dbReference>
<dbReference type="PROSITE" id="PS51194">
    <property type="entry name" value="HELICASE_CTER"/>
    <property type="match status" value="1"/>
</dbReference>
<feature type="region of interest" description="Disordered" evidence="10">
    <location>
        <begin position="216"/>
        <end position="266"/>
    </location>
</feature>
<dbReference type="GO" id="GO:0016787">
    <property type="term" value="F:hydrolase activity"/>
    <property type="evidence" value="ECO:0007669"/>
    <property type="project" value="UniProtKB-KW"/>
</dbReference>
<evidence type="ECO:0000259" key="12">
    <source>
        <dbReference type="PROSITE" id="PS51194"/>
    </source>
</evidence>
<organism evidence="13 14">
    <name type="scientific">Pseudomicrostroma glucosiphilum</name>
    <dbReference type="NCBI Taxonomy" id="1684307"/>
    <lineage>
        <taxon>Eukaryota</taxon>
        <taxon>Fungi</taxon>
        <taxon>Dikarya</taxon>
        <taxon>Basidiomycota</taxon>
        <taxon>Ustilaginomycotina</taxon>
        <taxon>Exobasidiomycetes</taxon>
        <taxon>Microstromatales</taxon>
        <taxon>Microstromatales incertae sedis</taxon>
        <taxon>Pseudomicrostroma</taxon>
    </lineage>
</organism>
<feature type="region of interest" description="Disordered" evidence="10">
    <location>
        <begin position="28"/>
        <end position="91"/>
    </location>
</feature>
<dbReference type="GeneID" id="37012305"/>
<dbReference type="FunFam" id="1.10.10.10:FF:000024">
    <property type="entry name" value="U5 small nuclear ribonucleoprotein helicase"/>
    <property type="match status" value="1"/>
</dbReference>
<dbReference type="InterPro" id="IPR035892">
    <property type="entry name" value="C2_domain_sf"/>
</dbReference>
<dbReference type="SUPFAM" id="SSF158702">
    <property type="entry name" value="Sec63 N-terminal domain-like"/>
    <property type="match status" value="2"/>
</dbReference>
<dbReference type="Proteomes" id="UP000245942">
    <property type="component" value="Unassembled WGS sequence"/>
</dbReference>
<feature type="domain" description="Helicase ATP-binding" evidence="11">
    <location>
        <begin position="523"/>
        <end position="707"/>
    </location>
</feature>
<dbReference type="RefSeq" id="XP_025351249.1">
    <property type="nucleotide sequence ID" value="XM_025490571.1"/>
</dbReference>
<dbReference type="FunFam" id="3.40.50.300:FF:000368">
    <property type="entry name" value="U5 small nuclear ribonucleoprotein 200 kDa helicase"/>
    <property type="match status" value="1"/>
</dbReference>
<dbReference type="InterPro" id="IPR041094">
    <property type="entry name" value="Brr2_helicase_PWI"/>
</dbReference>
<dbReference type="SMART" id="SM00490">
    <property type="entry name" value="HELICc"/>
    <property type="match status" value="2"/>
</dbReference>
<feature type="domain" description="Helicase ATP-binding" evidence="11">
    <location>
        <begin position="1375"/>
        <end position="1552"/>
    </location>
</feature>
<dbReference type="GO" id="GO:0005634">
    <property type="term" value="C:nucleus"/>
    <property type="evidence" value="ECO:0007669"/>
    <property type="project" value="UniProtKB-SubCell"/>
</dbReference>
<feature type="compositionally biased region" description="Acidic residues" evidence="10">
    <location>
        <begin position="217"/>
        <end position="227"/>
    </location>
</feature>
<feature type="compositionally biased region" description="Basic and acidic residues" evidence="10">
    <location>
        <begin position="2208"/>
        <end position="2219"/>
    </location>
</feature>
<dbReference type="InterPro" id="IPR001650">
    <property type="entry name" value="Helicase_C-like"/>
</dbReference>
<dbReference type="InterPro" id="IPR004179">
    <property type="entry name" value="Sec63-dom"/>
</dbReference>
<dbReference type="EC" id="3.6.4.13" evidence="2"/>
<dbReference type="InterPro" id="IPR050474">
    <property type="entry name" value="Hel308_SKI2-like"/>
</dbReference>
<dbReference type="FunFam" id="1.10.150.20:FF:000013">
    <property type="entry name" value="U5 small nuclear ribonucleoprotein kDa helicase"/>
    <property type="match status" value="1"/>
</dbReference>
<dbReference type="STRING" id="1684307.A0A316UFR3"/>
<dbReference type="FunFam" id="3.40.50.300:FF:000102">
    <property type="entry name" value="RNA helicase, activating signal cointegrator 1"/>
    <property type="match status" value="1"/>
</dbReference>
<proteinExistence type="predicted"/>
<dbReference type="OrthoDB" id="5575at2759"/>
<evidence type="ECO:0000313" key="13">
    <source>
        <dbReference type="EMBL" id="PWN24089.1"/>
    </source>
</evidence>
<evidence type="ECO:0000313" key="14">
    <source>
        <dbReference type="Proteomes" id="UP000245942"/>
    </source>
</evidence>
<feature type="region of interest" description="Disordered" evidence="10">
    <location>
        <begin position="2178"/>
        <end position="2219"/>
    </location>
</feature>
<dbReference type="PANTHER" id="PTHR47961:SF4">
    <property type="entry name" value="ACTIVATING SIGNAL COINTEGRATOR 1 COMPLEX SUBUNIT 3"/>
    <property type="match status" value="1"/>
</dbReference>
<evidence type="ECO:0000256" key="10">
    <source>
        <dbReference type="SAM" id="MobiDB-lite"/>
    </source>
</evidence>
<dbReference type="FunFam" id="3.40.50.300:FF:000062">
    <property type="entry name" value="U5 small nuclear ribonucleoprotein helicase"/>
    <property type="match status" value="1"/>
</dbReference>
<evidence type="ECO:0000256" key="5">
    <source>
        <dbReference type="ARBA" id="ARBA00022801"/>
    </source>
</evidence>
<dbReference type="FunFam" id="1.10.3380.10:FF:000001">
    <property type="entry name" value="U5 small nuclear ribonucleoprotein helicase"/>
    <property type="match status" value="1"/>
</dbReference>
<keyword evidence="7" id="KW-0067">ATP-binding</keyword>
<dbReference type="SMART" id="SM00487">
    <property type="entry name" value="DEXDc"/>
    <property type="match status" value="2"/>
</dbReference>
<keyword evidence="3" id="KW-0677">Repeat</keyword>
<dbReference type="GO" id="GO:0005524">
    <property type="term" value="F:ATP binding"/>
    <property type="evidence" value="ECO:0007669"/>
    <property type="project" value="UniProtKB-KW"/>
</dbReference>
<evidence type="ECO:0000256" key="3">
    <source>
        <dbReference type="ARBA" id="ARBA00022737"/>
    </source>
</evidence>
<evidence type="ECO:0000256" key="6">
    <source>
        <dbReference type="ARBA" id="ARBA00022806"/>
    </source>
</evidence>
<dbReference type="InterPro" id="IPR014001">
    <property type="entry name" value="Helicase_ATP-bd"/>
</dbReference>
<dbReference type="Pfam" id="PF02889">
    <property type="entry name" value="Sec63"/>
    <property type="match status" value="2"/>
</dbReference>
<comment type="catalytic activity">
    <reaction evidence="9">
        <text>ATP + H2O = ADP + phosphate + H(+)</text>
        <dbReference type="Rhea" id="RHEA:13065"/>
        <dbReference type="ChEBI" id="CHEBI:15377"/>
        <dbReference type="ChEBI" id="CHEBI:15378"/>
        <dbReference type="ChEBI" id="CHEBI:30616"/>
        <dbReference type="ChEBI" id="CHEBI:43474"/>
        <dbReference type="ChEBI" id="CHEBI:456216"/>
        <dbReference type="EC" id="3.6.4.13"/>
    </reaction>
</comment>
<keyword evidence="6 13" id="KW-0347">Helicase</keyword>
<dbReference type="FunFam" id="1.10.10.10:FF:000012">
    <property type="entry name" value="U5 small nuclear ribonucleoprotein helicase"/>
    <property type="match status" value="1"/>
</dbReference>
<dbReference type="PANTHER" id="PTHR47961">
    <property type="entry name" value="DNA POLYMERASE THETA, PUTATIVE (AFU_ORTHOLOGUE AFUA_1G05260)-RELATED"/>
    <property type="match status" value="1"/>
</dbReference>
<dbReference type="InterPro" id="IPR036388">
    <property type="entry name" value="WH-like_DNA-bd_sf"/>
</dbReference>
<dbReference type="InterPro" id="IPR027417">
    <property type="entry name" value="P-loop_NTPase"/>
</dbReference>
<dbReference type="GO" id="GO:0032991">
    <property type="term" value="C:protein-containing complex"/>
    <property type="evidence" value="ECO:0007669"/>
    <property type="project" value="UniProtKB-ARBA"/>
</dbReference>
<name>A0A316UFR3_9BASI</name>
<dbReference type="GO" id="GO:0003724">
    <property type="term" value="F:RNA helicase activity"/>
    <property type="evidence" value="ECO:0007669"/>
    <property type="project" value="UniProtKB-EC"/>
</dbReference>
<dbReference type="InterPro" id="IPR036390">
    <property type="entry name" value="WH_DNA-bd_sf"/>
</dbReference>
<dbReference type="FunFam" id="3.40.50.300:FF:000254">
    <property type="entry name" value="U5 small nuclear ribonucleoprotein helicase"/>
    <property type="match status" value="1"/>
</dbReference>
<dbReference type="CDD" id="cd18021">
    <property type="entry name" value="DEXHc_Brr2_2"/>
    <property type="match status" value="1"/>
</dbReference>
<dbReference type="GO" id="GO:0003676">
    <property type="term" value="F:nucleic acid binding"/>
    <property type="evidence" value="ECO:0007669"/>
    <property type="project" value="InterPro"/>
</dbReference>
<dbReference type="InterPro" id="IPR048863">
    <property type="entry name" value="BRR2_plug"/>
</dbReference>
<dbReference type="InterPro" id="IPR014756">
    <property type="entry name" value="Ig_E-set"/>
</dbReference>
<dbReference type="InterPro" id="IPR057842">
    <property type="entry name" value="WH_MER3"/>
</dbReference>
<dbReference type="GO" id="GO:0000712">
    <property type="term" value="P:resolution of meiotic recombination intermediates"/>
    <property type="evidence" value="ECO:0007669"/>
    <property type="project" value="TreeGrafter"/>
</dbReference>
<gene>
    <name evidence="13" type="ORF">BCV69DRAFT_254991</name>
</gene>
<dbReference type="Pfam" id="PF00270">
    <property type="entry name" value="DEAD"/>
    <property type="match status" value="2"/>
</dbReference>
<dbReference type="SUPFAM" id="SSF46785">
    <property type="entry name" value="Winged helix' DNA-binding domain"/>
    <property type="match status" value="1"/>
</dbReference>
<dbReference type="SUPFAM" id="SSF81296">
    <property type="entry name" value="E set domains"/>
    <property type="match status" value="1"/>
</dbReference>
<keyword evidence="14" id="KW-1185">Reference proteome</keyword>
<dbReference type="FunFam" id="2.60.40.150:FF:000004">
    <property type="entry name" value="RNA helicase, activating signal cointegrator 1"/>
    <property type="match status" value="1"/>
</dbReference>
<evidence type="ECO:0000256" key="9">
    <source>
        <dbReference type="ARBA" id="ARBA00047984"/>
    </source>
</evidence>
<dbReference type="EMBL" id="KZ819321">
    <property type="protein sequence ID" value="PWN24089.1"/>
    <property type="molecule type" value="Genomic_DNA"/>
</dbReference>
<reference evidence="13 14" key="1">
    <citation type="journal article" date="2018" name="Mol. Biol. Evol.">
        <title>Broad Genomic Sampling Reveals a Smut Pathogenic Ancestry of the Fungal Clade Ustilaginomycotina.</title>
        <authorList>
            <person name="Kijpornyongpan T."/>
            <person name="Mondo S.J."/>
            <person name="Barry K."/>
            <person name="Sandor L."/>
            <person name="Lee J."/>
            <person name="Lipzen A."/>
            <person name="Pangilinan J."/>
            <person name="LaButti K."/>
            <person name="Hainaut M."/>
            <person name="Henrissat B."/>
            <person name="Grigoriev I.V."/>
            <person name="Spatafora J.W."/>
            <person name="Aime M.C."/>
        </authorList>
    </citation>
    <scope>NUCLEOTIDE SEQUENCE [LARGE SCALE GENOMIC DNA]</scope>
    <source>
        <strain evidence="13 14">MCA 4718</strain>
    </source>
</reference>
<dbReference type="Gene3D" id="3.40.50.300">
    <property type="entry name" value="P-loop containing nucleotide triphosphate hydrolases"/>
    <property type="match status" value="4"/>
</dbReference>
<keyword evidence="4" id="KW-0547">Nucleotide-binding</keyword>
<dbReference type="Gene3D" id="1.10.3380.10">
    <property type="entry name" value="Sec63 N-terminal domain-like domain"/>
    <property type="match status" value="2"/>
</dbReference>
<evidence type="ECO:0000256" key="7">
    <source>
        <dbReference type="ARBA" id="ARBA00022840"/>
    </source>
</evidence>
<dbReference type="Gene3D" id="2.60.40.150">
    <property type="entry name" value="C2 domain"/>
    <property type="match status" value="2"/>
</dbReference>
<dbReference type="Gene3D" id="1.10.150.20">
    <property type="entry name" value="5' to 3' exonuclease, C-terminal subdomain"/>
    <property type="match status" value="2"/>
</dbReference>
<dbReference type="PROSITE" id="PS51192">
    <property type="entry name" value="HELICASE_ATP_BIND_1"/>
    <property type="match status" value="2"/>
</dbReference>
<dbReference type="Pfam" id="PF18149">
    <property type="entry name" value="Helicase_PWI"/>
    <property type="match status" value="1"/>
</dbReference>
<evidence type="ECO:0000256" key="4">
    <source>
        <dbReference type="ARBA" id="ARBA00022741"/>
    </source>
</evidence>
<evidence type="ECO:0000256" key="1">
    <source>
        <dbReference type="ARBA" id="ARBA00004123"/>
    </source>
</evidence>
<dbReference type="PIRSF" id="PIRSF039073">
    <property type="entry name" value="BRR2"/>
    <property type="match status" value="1"/>
</dbReference>
<accession>A0A316UFR3</accession>
<comment type="subcellular location">
    <subcellularLocation>
        <location evidence="1">Nucleus</location>
    </subcellularLocation>
</comment>
<dbReference type="Pfam" id="PF00271">
    <property type="entry name" value="Helicase_C"/>
    <property type="match status" value="1"/>
</dbReference>
<feature type="compositionally biased region" description="Basic and acidic residues" evidence="10">
    <location>
        <begin position="28"/>
        <end position="77"/>
    </location>
</feature>
<dbReference type="CDD" id="cd18019">
    <property type="entry name" value="DEXHc_Brr2_1"/>
    <property type="match status" value="1"/>
</dbReference>
<dbReference type="FunFam" id="1.10.3380.10:FF:000002">
    <property type="entry name" value="Activating signal cointegrator 1 complex subunit 3"/>
    <property type="match status" value="1"/>
</dbReference>
<protein>
    <recommendedName>
        <fullName evidence="2">RNA helicase</fullName>
        <ecNumber evidence="2">3.6.4.13</ecNumber>
    </recommendedName>
</protein>
<sequence length="2219" mass="249178">MPPKKQDLSGYQYSALSAQVTQADKRFIERRDNEPTGEAESLRGRIIQKDMGSRVQREKVKDLDKKRTKAEAEERTRQKPSRNSAAIGPGVQGHYTDVLQATADLEGLRYAPRTAETRDIYELILNIVHTALGDQTSDVIRSASDAVLEILKTDELKDFDKKKEIEDVIGQLSPEHFGQLVNLSKKITDYDQDDRQGATDSSGKFLDEEAGVAVLFDNEEEESDHEEETYVVREDSDDEDGEPGPGNENAEADRQLEGSSSGEGEFDDALVIGESSGASKKSQNKNRDGLVSVHEIDSYWLQRLIAGHYPDEREATEKANEAMSILAADSNIRDCENGLMELFDYENFGVVQTLVKNREAIVWCTKLGRADQEERVNLEVLMREQGLGWILKELRGGGEHKSGEAQARLVPMDIDDAAKARAYKLTTRATLAPGSTAQPRKAVDLEAMAFGQGGHLNSNAKVRLPEGSYKKSGKGYEEIHVPAPVKKLVPEKELVSIASLPHWAQPAFQGAKSLNAVQSRCYPMAFGDDEPMLLCAPTGAGKTNVAMLTILHELGKWRNQSTGEFDLTGFKIVYVAPMKALVAEQAANFRERLSVFGIVVNELTGDSQLTKQQIAETQIIVTTPEKWDVISRKSSDTSYTNLVRLMIVDEIHLLHDDRGPVLEAIIARTIRRMEQMSDPVRLVGLSATLPNYKDVATFLRVNPKKGLFYFESNYRPCPLKQEYVGITEKKAIKRFQIMNEVTYEKTLHHVSQGNPVMVFVHSRKETAKTAKFVRDQALEQDTLTKMLPQSEASKRILQDELENVKDPQLKDLLPYGFGIHHAGMGRADRQLVEDLFAARHLQVLVSTATLAWGVNLPAHTVIIKGTQIYNPAKGRWVELSPQDMLQMLGRAGRPQHDTFGEGVVITNHSELQYYLSLLNQQLPIESQLVSKLADNLNAEIVLGSIRNRDEAVAWLGYTYLYVRMLRTPTLYSVTADYAEDDPFLEQKRADIVHSAAVLLEKCGLLRYERKTGLFTTNELGRIASHYYISYTSMSTYHQHLKPHIGLIELFRIFALSEEFKYQVVRQDEKLEVGKLLERVPIPVKESLDDPSAKINVLLQSWISQLKLEGYVLAADMVYVTQSAGRILRAIFEICLRRGYARLSHIALDLCKMVESRQWGSMTPLRQFKGVPPELVRRLERKEYPWARLRDLEPNEIAELIGVPKAGVTVHRLVNKFPRLDLQAFFQPMTRSLLSVELTLTPDFQWDEKFHGSAQAFHVLVEDVDGEIVLFHDTFLLRQQFAESDHPEHTVNFTVPLTDPVPPNYYISVVSDRWLQSEVRMPISFKNLILPERFPPHTELLDLQPQPISALRVAEAQLIYDKVFSRFNKIQTQTFHSLYEGDDSVFVGAPSGSGKTVCAELALLRLWNAPEPPRAVCIVPYDSMQVPRLKEWSERFGRYKGGKTIVGLTGEMSADLRLLETADVVISTPEQWDVLSRRWRQRKNIQNIGLYIADDVQLLSDWKVGPTYEAILSRARFVAAQTGNKTRMVALSVPLGNARDVGDWLGCGSNSVFNFSPAARPVPLEVHLQSFNIPHFPSLMIAMAKPAYLAITEYAPDSPVLAFVPSRKQAKLTANDLLAYALADSDRDGGESRFLNIEAEDLKPHLDRIEDRDLADVLESGIAYYHESMSKGDKTIVERLYNAGAIQVVIASKETAWSIPLTAHMVLIMSVQTYDGKQHRYIDYPITDVLQMVGRSTQLGSGDESSRCILLCQSSRKEFYKKFLAEGYPLESHLHLFAEDFFNAEIVARTVDDKQAAVDILTWTLMYRRLQQNPQAYNCHGSTMQHIGDFLSDLVEKTLSQLEDSKCVAIEDDMDVSPLNLGMIASFYNVSYATIDVFNLSLKEKTKMRGLLEIVTSAEEYENIPIRQHEDVILRRLHDRMKFKLAKLEPNNPSHKAFVLLQAHFARLSLPADLEVDQKAVLAKVLNLLSACVDVMSSNAYLNAIVAMELSQMCVQAVWDSDSPLRQVPHFTSEIIERCKSKGLEDVYALGDALGDMEEDERDALLQLDARKVADVAKLVNQYPYLEVEAEVEDDANLRAGDSITLNVKLSTDEEEDESDEAGAAVEAVSAPFYPGRKILNWWITLGSPGTRNLLAIKRVAMTKTKLSLKLDFTLPKGVHENLRLYCVSDSYLGADREVPLPTLDVAEGEDSDEDDEDDAGMSGEDEDGAAKDGDVEMSE</sequence>
<dbReference type="Pfam" id="PF23445">
    <property type="entry name" value="WHD_SNRNP200"/>
    <property type="match status" value="2"/>
</dbReference>
<feature type="compositionally biased region" description="Acidic residues" evidence="10">
    <location>
        <begin position="2186"/>
        <end position="2207"/>
    </location>
</feature>
<dbReference type="InterPro" id="IPR011545">
    <property type="entry name" value="DEAD/DEAH_box_helicase_dom"/>
</dbReference>
<evidence type="ECO:0000256" key="2">
    <source>
        <dbReference type="ARBA" id="ARBA00012552"/>
    </source>
</evidence>
<evidence type="ECO:0000256" key="8">
    <source>
        <dbReference type="ARBA" id="ARBA00023242"/>
    </source>
</evidence>
<dbReference type="Pfam" id="PF21188">
    <property type="entry name" value="BRR2_plug"/>
    <property type="match status" value="1"/>
</dbReference>
<dbReference type="CDD" id="cd18795">
    <property type="entry name" value="SF2_C_Ski2"/>
    <property type="match status" value="1"/>
</dbReference>
<dbReference type="SMART" id="SM00973">
    <property type="entry name" value="Sec63"/>
    <property type="match status" value="2"/>
</dbReference>
<dbReference type="GO" id="GO:0006397">
    <property type="term" value="P:mRNA processing"/>
    <property type="evidence" value="ECO:0007669"/>
    <property type="project" value="UniProtKB-ARBA"/>
</dbReference>
<evidence type="ECO:0000259" key="11">
    <source>
        <dbReference type="PROSITE" id="PS51192"/>
    </source>
</evidence>
<dbReference type="FunFam" id="1.10.150.20:FF:000004">
    <property type="entry name" value="U5 small nuclear ribonucleoprotein helicase"/>
    <property type="match status" value="1"/>
</dbReference>
<dbReference type="SUPFAM" id="SSF52540">
    <property type="entry name" value="P-loop containing nucleoside triphosphate hydrolases"/>
    <property type="match status" value="4"/>
</dbReference>
<dbReference type="GO" id="GO:0003678">
    <property type="term" value="F:DNA helicase activity"/>
    <property type="evidence" value="ECO:0007669"/>
    <property type="project" value="TreeGrafter"/>
</dbReference>
<keyword evidence="8" id="KW-0539">Nucleus</keyword>
<feature type="domain" description="Helicase C-terminal" evidence="12">
    <location>
        <begin position="718"/>
        <end position="936"/>
    </location>
</feature>